<dbReference type="Gene3D" id="3.90.1570.30">
    <property type="match status" value="1"/>
</dbReference>
<protein>
    <submittedName>
        <fullName evidence="1">Uncharacterized protein</fullName>
    </submittedName>
</protein>
<proteinExistence type="predicted"/>
<organism evidence="1 2">
    <name type="scientific">Falsiruegeria mediterranea M17</name>
    <dbReference type="NCBI Taxonomy" id="1200281"/>
    <lineage>
        <taxon>Bacteria</taxon>
        <taxon>Pseudomonadati</taxon>
        <taxon>Pseudomonadota</taxon>
        <taxon>Alphaproteobacteria</taxon>
        <taxon>Rhodobacterales</taxon>
        <taxon>Roseobacteraceae</taxon>
        <taxon>Falsiruegeria</taxon>
    </lineage>
</organism>
<name>A0A2R8C5M9_9RHOB</name>
<dbReference type="Proteomes" id="UP000244898">
    <property type="component" value="Unassembled WGS sequence"/>
</dbReference>
<evidence type="ECO:0000313" key="2">
    <source>
        <dbReference type="Proteomes" id="UP000244898"/>
    </source>
</evidence>
<reference evidence="2" key="1">
    <citation type="submission" date="2018-03" db="EMBL/GenBank/DDBJ databases">
        <authorList>
            <person name="Rodrigo-Torres L."/>
            <person name="Arahal R. D."/>
            <person name="Lucena T."/>
        </authorList>
    </citation>
    <scope>NUCLEOTIDE SEQUENCE [LARGE SCALE GENOMIC DNA]</scope>
    <source>
        <strain evidence="2">CECT 7615</strain>
    </source>
</reference>
<keyword evidence="2" id="KW-1185">Reference proteome</keyword>
<dbReference type="AlphaFoldDB" id="A0A2R8C5M9"/>
<dbReference type="EMBL" id="ONZG01000002">
    <property type="protein sequence ID" value="SPJ27720.1"/>
    <property type="molecule type" value="Genomic_DNA"/>
</dbReference>
<sequence>MVARGNNKRADYVLFAKPNIPIAIVEAKDNNHVVGGCTQQAITYAKMLRVTTAGTTRTRLINALLHEALTPAAPIPEAAE</sequence>
<evidence type="ECO:0000313" key="1">
    <source>
        <dbReference type="EMBL" id="SPJ27720.1"/>
    </source>
</evidence>
<accession>A0A2R8C5M9</accession>
<gene>
    <name evidence="1" type="ORF">TRM7615_01211</name>
</gene>